<proteinExistence type="predicted"/>
<dbReference type="RefSeq" id="WP_168883250.1">
    <property type="nucleotide sequence ID" value="NZ_JABAIL010000004.1"/>
</dbReference>
<dbReference type="Proteomes" id="UP000585050">
    <property type="component" value="Unassembled WGS sequence"/>
</dbReference>
<reference evidence="2 3" key="1">
    <citation type="submission" date="2020-04" db="EMBL/GenBank/DDBJ databases">
        <title>Flammeovirga sp. SR4, a novel species isolated from seawater.</title>
        <authorList>
            <person name="Wang X."/>
        </authorList>
    </citation>
    <scope>NUCLEOTIDE SEQUENCE [LARGE SCALE GENOMIC DNA]</scope>
    <source>
        <strain evidence="2 3">SR4</strain>
    </source>
</reference>
<feature type="signal peptide" evidence="1">
    <location>
        <begin position="1"/>
        <end position="20"/>
    </location>
</feature>
<dbReference type="EMBL" id="JABAIL010000004">
    <property type="protein sequence ID" value="NLR92542.1"/>
    <property type="molecule type" value="Genomic_DNA"/>
</dbReference>
<name>A0A7X8SLW9_9BACT</name>
<organism evidence="2 3">
    <name type="scientific">Flammeovirga agarivorans</name>
    <dbReference type="NCBI Taxonomy" id="2726742"/>
    <lineage>
        <taxon>Bacteria</taxon>
        <taxon>Pseudomonadati</taxon>
        <taxon>Bacteroidota</taxon>
        <taxon>Cytophagia</taxon>
        <taxon>Cytophagales</taxon>
        <taxon>Flammeovirgaceae</taxon>
        <taxon>Flammeovirga</taxon>
    </lineage>
</organism>
<sequence length="144" mass="16461">MKRVLILFVLFLTFSSFSSEEDGIWKTLLNVGWEYKYSEEFEMDIPFPIFTDEIKAIENKEVKITGFVLPVETEDNSIMLSVYPFSSCFFCGGAGPESVIAVFLKNQREIGEEEITLKGVLKLNDDETGLIYELRDAVEVNSNY</sequence>
<keyword evidence="1" id="KW-0732">Signal</keyword>
<evidence type="ECO:0000313" key="2">
    <source>
        <dbReference type="EMBL" id="NLR92542.1"/>
    </source>
</evidence>
<feature type="chain" id="PRO_5031256989" evidence="1">
    <location>
        <begin position="21"/>
        <end position="144"/>
    </location>
</feature>
<protein>
    <submittedName>
        <fullName evidence="2">DUF3299 domain-containing protein</fullName>
    </submittedName>
</protein>
<evidence type="ECO:0000313" key="3">
    <source>
        <dbReference type="Proteomes" id="UP000585050"/>
    </source>
</evidence>
<accession>A0A7X8SLW9</accession>
<evidence type="ECO:0000256" key="1">
    <source>
        <dbReference type="SAM" id="SignalP"/>
    </source>
</evidence>
<dbReference type="Gene3D" id="2.40.50.870">
    <property type="entry name" value="Protein of unknown function (DUF3299)"/>
    <property type="match status" value="1"/>
</dbReference>
<dbReference type="AlphaFoldDB" id="A0A7X8SLW9"/>
<keyword evidence="3" id="KW-1185">Reference proteome</keyword>
<gene>
    <name evidence="2" type="ORF">HGP29_15090</name>
</gene>
<comment type="caution">
    <text evidence="2">The sequence shown here is derived from an EMBL/GenBank/DDBJ whole genome shotgun (WGS) entry which is preliminary data.</text>
</comment>